<dbReference type="Gene3D" id="2.40.50.100">
    <property type="match status" value="1"/>
</dbReference>
<dbReference type="Gene3D" id="2.40.420.20">
    <property type="match status" value="1"/>
</dbReference>
<proteinExistence type="inferred from homology"/>
<sequence>MTKISIKRKWLLLLVLAVFIAAGLFAWHKLQNQAKETAAPDEQAKVQRKDIVVGLESDGTINFSKVNLQFTIKGTVKEILVKEGDPIKQGDLIARLDSDDYENQYQLAHAKLQDAQQQIKDDKNSRLNSLLTGEASLMKMQSSLETLKAAYAEMERIPDAFAANDMKTKKRDLEIAQKEYDNQVKALDIAREAYERSKSLEQEEISLKIAQQNLDNTRLYAPVSGTMLKLQKKVGEAVNDEQDFAVVHENNEVEMNTKVIEYDVGRLKVGQKVNVTVEALPDKKYTGEVTKIDHLPVTGNESSGLVNYAVVIKLQNADSDLKDGMTAKATFVIKEVLNCLVVPYRAVTVHDGKPFVTLLEQGQKVEREIKTGFTDGTTVEVLDGLRGNETVLYAKKPGGPR</sequence>
<dbReference type="RefSeq" id="WP_161260242.1">
    <property type="nucleotide sequence ID" value="NZ_JAFBDC010000001.1"/>
</dbReference>
<name>A0A845LFP5_HELGE</name>
<dbReference type="GO" id="GO:0030313">
    <property type="term" value="C:cell envelope"/>
    <property type="evidence" value="ECO:0007669"/>
    <property type="project" value="UniProtKB-SubCell"/>
</dbReference>
<dbReference type="GO" id="GO:0022857">
    <property type="term" value="F:transmembrane transporter activity"/>
    <property type="evidence" value="ECO:0007669"/>
    <property type="project" value="InterPro"/>
</dbReference>
<evidence type="ECO:0000256" key="1">
    <source>
        <dbReference type="ARBA" id="ARBA00004196"/>
    </source>
</evidence>
<evidence type="ECO:0000256" key="2">
    <source>
        <dbReference type="ARBA" id="ARBA00009477"/>
    </source>
</evidence>
<evidence type="ECO:0000256" key="3">
    <source>
        <dbReference type="ARBA" id="ARBA00023054"/>
    </source>
</evidence>
<dbReference type="InterPro" id="IPR058625">
    <property type="entry name" value="MdtA-like_BSH"/>
</dbReference>
<dbReference type="Pfam" id="PF25990">
    <property type="entry name" value="Beta-barrel_YknX"/>
    <property type="match status" value="1"/>
</dbReference>
<dbReference type="Gene3D" id="2.40.30.170">
    <property type="match status" value="1"/>
</dbReference>
<feature type="domain" description="Multidrug resistance protein MdtA-like barrel-sandwich hybrid" evidence="5">
    <location>
        <begin position="66"/>
        <end position="245"/>
    </location>
</feature>
<feature type="coiled-coil region" evidence="4">
    <location>
        <begin position="98"/>
        <end position="193"/>
    </location>
</feature>
<feature type="domain" description="Multidrug resistance protein MdtA-like C-terminal permuted SH3" evidence="6">
    <location>
        <begin position="338"/>
        <end position="391"/>
    </location>
</feature>
<dbReference type="SUPFAM" id="SSF111369">
    <property type="entry name" value="HlyD-like secretion proteins"/>
    <property type="match status" value="1"/>
</dbReference>
<dbReference type="Pfam" id="PF25967">
    <property type="entry name" value="RND-MFP_C"/>
    <property type="match status" value="1"/>
</dbReference>
<dbReference type="Pfam" id="PF25917">
    <property type="entry name" value="BSH_RND"/>
    <property type="match status" value="1"/>
</dbReference>
<dbReference type="InterPro" id="IPR058627">
    <property type="entry name" value="MdtA-like_C"/>
</dbReference>
<keyword evidence="9" id="KW-1185">Reference proteome</keyword>
<evidence type="ECO:0000259" key="7">
    <source>
        <dbReference type="Pfam" id="PF25990"/>
    </source>
</evidence>
<keyword evidence="3 4" id="KW-0175">Coiled coil</keyword>
<evidence type="ECO:0000313" key="9">
    <source>
        <dbReference type="Proteomes" id="UP000471031"/>
    </source>
</evidence>
<dbReference type="InterPro" id="IPR050465">
    <property type="entry name" value="UPF0194_transport"/>
</dbReference>
<feature type="domain" description="YknX-like beta-barrel" evidence="7">
    <location>
        <begin position="255"/>
        <end position="327"/>
    </location>
</feature>
<dbReference type="Proteomes" id="UP000471031">
    <property type="component" value="Unassembled WGS sequence"/>
</dbReference>
<dbReference type="PRINTS" id="PR01490">
    <property type="entry name" value="RTXTOXIND"/>
</dbReference>
<evidence type="ECO:0000259" key="6">
    <source>
        <dbReference type="Pfam" id="PF25967"/>
    </source>
</evidence>
<dbReference type="InterPro" id="IPR058636">
    <property type="entry name" value="Beta-barrel_YknX"/>
</dbReference>
<dbReference type="GO" id="GO:0016020">
    <property type="term" value="C:membrane"/>
    <property type="evidence" value="ECO:0007669"/>
    <property type="project" value="InterPro"/>
</dbReference>
<dbReference type="NCBIfam" id="TIGR01730">
    <property type="entry name" value="RND_mfp"/>
    <property type="match status" value="1"/>
</dbReference>
<reference evidence="8 9" key="1">
    <citation type="submission" date="2020-01" db="EMBL/GenBank/DDBJ databases">
        <title>Whole genome sequence of Heliobacterium gestii DSM 11169.</title>
        <authorList>
            <person name="Kyndt J.A."/>
            <person name="Meyer T.E."/>
        </authorList>
    </citation>
    <scope>NUCLEOTIDE SEQUENCE [LARGE SCALE GENOMIC DNA]</scope>
    <source>
        <strain evidence="8 9">DSM 11169</strain>
    </source>
</reference>
<dbReference type="AlphaFoldDB" id="A0A845LFP5"/>
<comment type="caution">
    <text evidence="8">The sequence shown here is derived from an EMBL/GenBank/DDBJ whole genome shotgun (WGS) entry which is preliminary data.</text>
</comment>
<evidence type="ECO:0000313" key="8">
    <source>
        <dbReference type="EMBL" id="MZP41666.1"/>
    </source>
</evidence>
<evidence type="ECO:0000259" key="5">
    <source>
        <dbReference type="Pfam" id="PF25917"/>
    </source>
</evidence>
<comment type="subcellular location">
    <subcellularLocation>
        <location evidence="1">Cell envelope</location>
    </subcellularLocation>
</comment>
<protein>
    <submittedName>
        <fullName evidence="8">Efflux RND transporter periplasmic adaptor subunit</fullName>
    </submittedName>
</protein>
<accession>A0A845LFP5</accession>
<dbReference type="PANTHER" id="PTHR32347">
    <property type="entry name" value="EFFLUX SYSTEM COMPONENT YKNX-RELATED"/>
    <property type="match status" value="1"/>
</dbReference>
<gene>
    <name evidence="8" type="ORF">GTO89_01300</name>
</gene>
<dbReference type="EMBL" id="WXEX01000001">
    <property type="protein sequence ID" value="MZP41666.1"/>
    <property type="molecule type" value="Genomic_DNA"/>
</dbReference>
<comment type="similarity">
    <text evidence="2">Belongs to the membrane fusion protein (MFP) (TC 8.A.1) family.</text>
</comment>
<evidence type="ECO:0000256" key="4">
    <source>
        <dbReference type="SAM" id="Coils"/>
    </source>
</evidence>
<organism evidence="8 9">
    <name type="scientific">Heliomicrobium gestii</name>
    <name type="common">Heliobacterium gestii</name>
    <dbReference type="NCBI Taxonomy" id="2699"/>
    <lineage>
        <taxon>Bacteria</taxon>
        <taxon>Bacillati</taxon>
        <taxon>Bacillota</taxon>
        <taxon>Clostridia</taxon>
        <taxon>Eubacteriales</taxon>
        <taxon>Heliobacteriaceae</taxon>
        <taxon>Heliomicrobium</taxon>
    </lineage>
</organism>
<dbReference type="OrthoDB" id="85226at2"/>
<dbReference type="InterPro" id="IPR006143">
    <property type="entry name" value="RND_pump_MFP"/>
</dbReference>